<name>A0ABW9ZQV7_9BACT</name>
<comment type="caution">
    <text evidence="3">The sequence shown here is derived from an EMBL/GenBank/DDBJ whole genome shotgun (WGS) entry which is preliminary data.</text>
</comment>
<reference evidence="3 4" key="1">
    <citation type="submission" date="2020-01" db="EMBL/GenBank/DDBJ databases">
        <title>Genome analysis.</title>
        <authorList>
            <person name="Wu S."/>
            <person name="Wang G."/>
        </authorList>
    </citation>
    <scope>NUCLEOTIDE SEQUENCE [LARGE SCALE GENOMIC DNA]</scope>
    <source>
        <strain evidence="3 4">SYL130</strain>
    </source>
</reference>
<protein>
    <submittedName>
        <fullName evidence="3">Septum formation initiator family protein</fullName>
    </submittedName>
</protein>
<dbReference type="Pfam" id="PF04977">
    <property type="entry name" value="DivIC"/>
    <property type="match status" value="1"/>
</dbReference>
<keyword evidence="2" id="KW-1133">Transmembrane helix</keyword>
<proteinExistence type="predicted"/>
<keyword evidence="4" id="KW-1185">Reference proteome</keyword>
<evidence type="ECO:0000313" key="4">
    <source>
        <dbReference type="Proteomes" id="UP000753802"/>
    </source>
</evidence>
<gene>
    <name evidence="3" type="ORF">GWC95_01925</name>
</gene>
<feature type="transmembrane region" description="Helical" evidence="2">
    <location>
        <begin position="6"/>
        <end position="26"/>
    </location>
</feature>
<sequence>MKKLALIITNKYLVASVFFVVWMLFFDQRDYFQQKDRQAELAKLEAKKAYYVQEIERTKKELQDLQNNPAALEKFARERYLMKKNGEDIYIIEDSAAAKK</sequence>
<dbReference type="EMBL" id="JAACJS010000002">
    <property type="protein sequence ID" value="NCI48664.1"/>
    <property type="molecule type" value="Genomic_DNA"/>
</dbReference>
<dbReference type="RefSeq" id="WP_161816981.1">
    <property type="nucleotide sequence ID" value="NZ_JAACJS010000002.1"/>
</dbReference>
<dbReference type="Proteomes" id="UP000753802">
    <property type="component" value="Unassembled WGS sequence"/>
</dbReference>
<dbReference type="InterPro" id="IPR007060">
    <property type="entry name" value="FtsL/DivIC"/>
</dbReference>
<accession>A0ABW9ZQV7</accession>
<feature type="coiled-coil region" evidence="1">
    <location>
        <begin position="41"/>
        <end position="68"/>
    </location>
</feature>
<keyword evidence="2" id="KW-0812">Transmembrane</keyword>
<evidence type="ECO:0000256" key="1">
    <source>
        <dbReference type="SAM" id="Coils"/>
    </source>
</evidence>
<keyword evidence="2" id="KW-0472">Membrane</keyword>
<evidence type="ECO:0000313" key="3">
    <source>
        <dbReference type="EMBL" id="NCI48664.1"/>
    </source>
</evidence>
<keyword evidence="1" id="KW-0175">Coiled coil</keyword>
<evidence type="ECO:0000256" key="2">
    <source>
        <dbReference type="SAM" id="Phobius"/>
    </source>
</evidence>
<organism evidence="3 4">
    <name type="scientific">Sediminibacterium roseum</name>
    <dbReference type="NCBI Taxonomy" id="1978412"/>
    <lineage>
        <taxon>Bacteria</taxon>
        <taxon>Pseudomonadati</taxon>
        <taxon>Bacteroidota</taxon>
        <taxon>Chitinophagia</taxon>
        <taxon>Chitinophagales</taxon>
        <taxon>Chitinophagaceae</taxon>
        <taxon>Sediminibacterium</taxon>
    </lineage>
</organism>